<dbReference type="EMBL" id="CP011304">
    <property type="protein sequence ID" value="AKE65450.1"/>
    <property type="molecule type" value="Genomic_DNA"/>
</dbReference>
<protein>
    <submittedName>
        <fullName evidence="1">Uncharacterized protein</fullName>
    </submittedName>
</protein>
<organism evidence="1 2">
    <name type="scientific">Microcystis aeruginosa NIES-2549</name>
    <dbReference type="NCBI Taxonomy" id="1641812"/>
    <lineage>
        <taxon>Bacteria</taxon>
        <taxon>Bacillati</taxon>
        <taxon>Cyanobacteriota</taxon>
        <taxon>Cyanophyceae</taxon>
        <taxon>Oscillatoriophycideae</taxon>
        <taxon>Chroococcales</taxon>
        <taxon>Microcystaceae</taxon>
        <taxon>Microcystis</taxon>
    </lineage>
</organism>
<dbReference type="AlphaFoldDB" id="A0A0F6RMD0"/>
<reference evidence="1 2" key="1">
    <citation type="journal article" date="2015" name="Genome Announc.">
        <title>Complete Genome Sequence of Microcystis aeruginosa NIES-2549, a Bloom-Forming Cyanobacterium from Lake Kasumigaura, Japan.</title>
        <authorList>
            <person name="Yamaguchi H."/>
            <person name="Suzuki S."/>
            <person name="Tanabe Y."/>
            <person name="Osana Y."/>
            <person name="Shimura Y."/>
            <person name="Ishida K."/>
            <person name="Kawachi M."/>
        </authorList>
    </citation>
    <scope>NUCLEOTIDE SEQUENCE [LARGE SCALE GENOMIC DNA]</scope>
    <source>
        <strain evidence="1 2">NIES-2549</strain>
    </source>
</reference>
<proteinExistence type="predicted"/>
<evidence type="ECO:0000313" key="2">
    <source>
        <dbReference type="Proteomes" id="UP000034103"/>
    </source>
</evidence>
<accession>A0A0F6RMD0</accession>
<name>A0A0F6RMD0_MICAE</name>
<sequence length="38" mass="4544">MQLLVMDLTGNFFPSYWKAVTIKLKLIQEYLFNFINFG</sequence>
<gene>
    <name evidence="1" type="ORF">MYAER_3110</name>
</gene>
<dbReference type="HOGENOM" id="CLU_3330145_0_0_3"/>
<dbReference type="Proteomes" id="UP000034103">
    <property type="component" value="Chromosome"/>
</dbReference>
<evidence type="ECO:0000313" key="1">
    <source>
        <dbReference type="EMBL" id="AKE65450.1"/>
    </source>
</evidence>